<evidence type="ECO:0000256" key="1">
    <source>
        <dbReference type="SAM" id="MobiDB-lite"/>
    </source>
</evidence>
<keyword evidence="3" id="KW-1185">Reference proteome</keyword>
<reference evidence="2 3" key="1">
    <citation type="submission" date="2020-09" db="EMBL/GenBank/DDBJ databases">
        <title>De no assembly of potato wild relative species, Solanum commersonii.</title>
        <authorList>
            <person name="Cho K."/>
        </authorList>
    </citation>
    <scope>NUCLEOTIDE SEQUENCE [LARGE SCALE GENOMIC DNA]</scope>
    <source>
        <strain evidence="2">LZ3.2</strain>
        <tissue evidence="2">Leaf</tissue>
    </source>
</reference>
<evidence type="ECO:0008006" key="4">
    <source>
        <dbReference type="Google" id="ProtNLM"/>
    </source>
</evidence>
<accession>A0A9J5ZIG0</accession>
<dbReference type="EMBL" id="JACXVP010000004">
    <property type="protein sequence ID" value="KAG5611388.1"/>
    <property type="molecule type" value="Genomic_DNA"/>
</dbReference>
<evidence type="ECO:0000313" key="2">
    <source>
        <dbReference type="EMBL" id="KAG5611388.1"/>
    </source>
</evidence>
<dbReference type="AlphaFoldDB" id="A0A9J5ZIG0"/>
<feature type="region of interest" description="Disordered" evidence="1">
    <location>
        <begin position="160"/>
        <end position="200"/>
    </location>
</feature>
<proteinExistence type="predicted"/>
<dbReference type="Proteomes" id="UP000824120">
    <property type="component" value="Chromosome 4"/>
</dbReference>
<organism evidence="2 3">
    <name type="scientific">Solanum commersonii</name>
    <name type="common">Commerson's wild potato</name>
    <name type="synonym">Commerson's nightshade</name>
    <dbReference type="NCBI Taxonomy" id="4109"/>
    <lineage>
        <taxon>Eukaryota</taxon>
        <taxon>Viridiplantae</taxon>
        <taxon>Streptophyta</taxon>
        <taxon>Embryophyta</taxon>
        <taxon>Tracheophyta</taxon>
        <taxon>Spermatophyta</taxon>
        <taxon>Magnoliopsida</taxon>
        <taxon>eudicotyledons</taxon>
        <taxon>Gunneridae</taxon>
        <taxon>Pentapetalae</taxon>
        <taxon>asterids</taxon>
        <taxon>lamiids</taxon>
        <taxon>Solanales</taxon>
        <taxon>Solanaceae</taxon>
        <taxon>Solanoideae</taxon>
        <taxon>Solaneae</taxon>
        <taxon>Solanum</taxon>
    </lineage>
</organism>
<gene>
    <name evidence="2" type="ORF">H5410_022669</name>
</gene>
<feature type="compositionally biased region" description="Acidic residues" evidence="1">
    <location>
        <begin position="181"/>
        <end position="193"/>
    </location>
</feature>
<evidence type="ECO:0000313" key="3">
    <source>
        <dbReference type="Proteomes" id="UP000824120"/>
    </source>
</evidence>
<name>A0A9J5ZIG0_SOLCO</name>
<sequence>MPSQNESIMRHPKAACLGSIISQRSIDIGLACEAKMAEKGSSGGHIPGGGYRFDTYIGIFAYSGPSGTYAPTYSSHSPGTSTYSKQIKITQAMILKMGHLAHSTDVRGTRLERDIPLIIEAGEASEVTALKAKVEDLRKDVDYLNSTDFTSLLEATDDVDAPSTFKIPPATTGDVHKDDAAVDESDAETDEERDTGGEHI</sequence>
<protein>
    <recommendedName>
        <fullName evidence="4">Polyprotein protein</fullName>
    </recommendedName>
</protein>
<comment type="caution">
    <text evidence="2">The sequence shown here is derived from an EMBL/GenBank/DDBJ whole genome shotgun (WGS) entry which is preliminary data.</text>
</comment>